<name>A0ABX7I7W1_9BACT</name>
<sequence>MNSSEQKDFENVSPTIDDIEATAAQLQKDYAEKSATRQEDAFEEGYHEALRILVHRVQQYTDISPALKSDAGKAVAVMAVNYLNGECSREALLAGAERLL</sequence>
<dbReference type="RefSeq" id="WP_204663400.1">
    <property type="nucleotide sequence ID" value="NZ_CP056775.1"/>
</dbReference>
<evidence type="ECO:0000313" key="2">
    <source>
        <dbReference type="Proteomes" id="UP000612680"/>
    </source>
</evidence>
<accession>A0ABX7I7W1</accession>
<protein>
    <submittedName>
        <fullName evidence="1">Uncharacterized protein</fullName>
    </submittedName>
</protein>
<proteinExistence type="predicted"/>
<keyword evidence="2" id="KW-1185">Reference proteome</keyword>
<reference evidence="1 2" key="1">
    <citation type="submission" date="2020-06" db="EMBL/GenBank/DDBJ databases">
        <title>Dyadobacter sandarakinus sp. nov., isolated from the soil of the Arctic Yellow River Station.</title>
        <authorList>
            <person name="Zhang Y."/>
            <person name="Peng F."/>
        </authorList>
    </citation>
    <scope>NUCLEOTIDE SEQUENCE [LARGE SCALE GENOMIC DNA]</scope>
    <source>
        <strain evidence="1 2">Q3-56</strain>
    </source>
</reference>
<evidence type="ECO:0000313" key="1">
    <source>
        <dbReference type="EMBL" id="QRR01263.1"/>
    </source>
</evidence>
<gene>
    <name evidence="1" type="ORF">HWI92_10275</name>
</gene>
<dbReference type="Proteomes" id="UP000612680">
    <property type="component" value="Chromosome"/>
</dbReference>
<organism evidence="1 2">
    <name type="scientific">Dyadobacter sandarakinus</name>
    <dbReference type="NCBI Taxonomy" id="2747268"/>
    <lineage>
        <taxon>Bacteria</taxon>
        <taxon>Pseudomonadati</taxon>
        <taxon>Bacteroidota</taxon>
        <taxon>Cytophagia</taxon>
        <taxon>Cytophagales</taxon>
        <taxon>Spirosomataceae</taxon>
        <taxon>Dyadobacter</taxon>
    </lineage>
</organism>
<dbReference type="EMBL" id="CP056775">
    <property type="protein sequence ID" value="QRR01263.1"/>
    <property type="molecule type" value="Genomic_DNA"/>
</dbReference>